<gene>
    <name evidence="9" type="ORF">MOQ_001907</name>
</gene>
<comment type="similarity">
    <text evidence="1">Belongs to the nuclease type I family.</text>
</comment>
<proteinExistence type="inferred from homology"/>
<dbReference type="EMBL" id="AHKC01008146">
    <property type="protein sequence ID" value="EKF37888.1"/>
    <property type="molecule type" value="Genomic_DNA"/>
</dbReference>
<dbReference type="InterPro" id="IPR003154">
    <property type="entry name" value="S1/P1nuclease"/>
</dbReference>
<reference evidence="9 10" key="1">
    <citation type="journal article" date="2012" name="BMC Genomics">
        <title>Comparative genomic analysis of human infective Trypanosoma cruzi lineages with the bat-restricted subspecies T. cruzi marinkellei.</title>
        <authorList>
            <person name="Franzen O."/>
            <person name="Talavera-Lopez C."/>
            <person name="Ochaya S."/>
            <person name="Butler C.E."/>
            <person name="Messenger L.A."/>
            <person name="Lewis M.D."/>
            <person name="Llewellyn M.S."/>
            <person name="Marinkelle C.J."/>
            <person name="Tyler K.M."/>
            <person name="Miles M.A."/>
            <person name="Andersson B."/>
        </authorList>
    </citation>
    <scope>NUCLEOTIDE SEQUENCE [LARGE SCALE GENOMIC DNA]</scope>
    <source>
        <strain evidence="9 10">B7</strain>
    </source>
</reference>
<dbReference type="GO" id="GO:0016788">
    <property type="term" value="F:hydrolase activity, acting on ester bonds"/>
    <property type="evidence" value="ECO:0007669"/>
    <property type="project" value="InterPro"/>
</dbReference>
<accession>K2MRD7</accession>
<dbReference type="Pfam" id="PF02265">
    <property type="entry name" value="S1-P1_nuclease"/>
    <property type="match status" value="1"/>
</dbReference>
<evidence type="ECO:0000256" key="7">
    <source>
        <dbReference type="ARBA" id="ARBA00023180"/>
    </source>
</evidence>
<keyword evidence="3" id="KW-0479">Metal-binding</keyword>
<keyword evidence="10" id="KW-1185">Reference proteome</keyword>
<dbReference type="PANTHER" id="PTHR33146">
    <property type="entry name" value="ENDONUCLEASE 4"/>
    <property type="match status" value="1"/>
</dbReference>
<evidence type="ECO:0000256" key="6">
    <source>
        <dbReference type="ARBA" id="ARBA00023157"/>
    </source>
</evidence>
<keyword evidence="2" id="KW-0540">Nuclease</keyword>
<evidence type="ECO:0000256" key="4">
    <source>
        <dbReference type="ARBA" id="ARBA00022759"/>
    </source>
</evidence>
<keyword evidence="4" id="KW-0255">Endonuclease</keyword>
<dbReference type="GO" id="GO:0003676">
    <property type="term" value="F:nucleic acid binding"/>
    <property type="evidence" value="ECO:0007669"/>
    <property type="project" value="InterPro"/>
</dbReference>
<dbReference type="OrthoDB" id="441446at2759"/>
<dbReference type="Gene3D" id="1.10.575.10">
    <property type="entry name" value="P1 Nuclease"/>
    <property type="match status" value="1"/>
</dbReference>
<dbReference type="PANTHER" id="PTHR33146:SF10">
    <property type="entry name" value="STRAND-SPECIFIC NUCLEASE, PUTATIVE-RELATED"/>
    <property type="match status" value="1"/>
</dbReference>
<keyword evidence="5" id="KW-0378">Hydrolase</keyword>
<protein>
    <submittedName>
        <fullName evidence="9">p1/s1 nuclease, putative</fullName>
    </submittedName>
</protein>
<evidence type="ECO:0000256" key="1">
    <source>
        <dbReference type="ARBA" id="ARBA00009547"/>
    </source>
</evidence>
<evidence type="ECO:0000256" key="2">
    <source>
        <dbReference type="ARBA" id="ARBA00022722"/>
    </source>
</evidence>
<keyword evidence="8" id="KW-0732">Signal</keyword>
<feature type="chain" id="PRO_5003863823" evidence="8">
    <location>
        <begin position="26"/>
        <end position="335"/>
    </location>
</feature>
<dbReference type="GO" id="GO:0004519">
    <property type="term" value="F:endonuclease activity"/>
    <property type="evidence" value="ECO:0007669"/>
    <property type="project" value="UniProtKB-KW"/>
</dbReference>
<dbReference type="AlphaFoldDB" id="K2MRD7"/>
<keyword evidence="7" id="KW-0325">Glycoprotein</keyword>
<keyword evidence="6" id="KW-1015">Disulfide bond</keyword>
<comment type="caution">
    <text evidence="9">The sequence shown here is derived from an EMBL/GenBank/DDBJ whole genome shotgun (WGS) entry which is preliminary data.</text>
</comment>
<sequence length="335" mass="37883">MATKFPNSTLLFTVLICFWFFSVSAHAWGCTGHMLVNEIARRRLHPDVAEIVEDAAVNLSVTGPFPRTPDFVESGCWADDIKRLGLFAMEDWHYIDTPYNPQNITIKKNPVSTENLRTVIGSLERTLRREELHPYVLSFAIVNIAHFLGDIHQPLHAIEKFSPEYPYGDKGGNAEIVDVHGKKMALHSLWDSICQADDEKLIRPLDKRHYAKLREFADRLEDTYKFPPEVVSETNTSVMAKESYDIAVEVAYPGIVDGVKLTDEYLEKCKAVTESRVVLAGYRLANILNQLLGRSQKRKALEAKTAPLCGFFSLINSIFFDRQLEVFFGCLGVGL</sequence>
<dbReference type="Proteomes" id="UP000007350">
    <property type="component" value="Unassembled WGS sequence"/>
</dbReference>
<dbReference type="SUPFAM" id="SSF48537">
    <property type="entry name" value="Phospholipase C/P1 nuclease"/>
    <property type="match status" value="1"/>
</dbReference>
<dbReference type="FunFam" id="1.10.575.10:FF:000003">
    <property type="entry name" value="Single strand-specific nuclease, putative"/>
    <property type="match status" value="1"/>
</dbReference>
<evidence type="ECO:0000256" key="3">
    <source>
        <dbReference type="ARBA" id="ARBA00022723"/>
    </source>
</evidence>
<dbReference type="GO" id="GO:0006308">
    <property type="term" value="P:DNA catabolic process"/>
    <property type="evidence" value="ECO:0007669"/>
    <property type="project" value="InterPro"/>
</dbReference>
<organism evidence="9 10">
    <name type="scientific">Trypanosoma cruzi marinkellei</name>
    <dbReference type="NCBI Taxonomy" id="85056"/>
    <lineage>
        <taxon>Eukaryota</taxon>
        <taxon>Discoba</taxon>
        <taxon>Euglenozoa</taxon>
        <taxon>Kinetoplastea</taxon>
        <taxon>Metakinetoplastina</taxon>
        <taxon>Trypanosomatida</taxon>
        <taxon>Trypanosomatidae</taxon>
        <taxon>Trypanosoma</taxon>
        <taxon>Schizotrypanum</taxon>
    </lineage>
</organism>
<evidence type="ECO:0000313" key="10">
    <source>
        <dbReference type="Proteomes" id="UP000007350"/>
    </source>
</evidence>
<feature type="signal peptide" evidence="8">
    <location>
        <begin position="1"/>
        <end position="25"/>
    </location>
</feature>
<dbReference type="InterPro" id="IPR008947">
    <property type="entry name" value="PLipase_C/P1_nuclease_dom_sf"/>
</dbReference>
<evidence type="ECO:0000256" key="5">
    <source>
        <dbReference type="ARBA" id="ARBA00022801"/>
    </source>
</evidence>
<dbReference type="CDD" id="cd11010">
    <property type="entry name" value="S1-P1_nuclease"/>
    <property type="match status" value="1"/>
</dbReference>
<name>K2MRD7_TRYCR</name>
<evidence type="ECO:0000256" key="8">
    <source>
        <dbReference type="SAM" id="SignalP"/>
    </source>
</evidence>
<evidence type="ECO:0000313" key="9">
    <source>
        <dbReference type="EMBL" id="EKF37888.1"/>
    </source>
</evidence>
<dbReference type="GO" id="GO:0046872">
    <property type="term" value="F:metal ion binding"/>
    <property type="evidence" value="ECO:0007669"/>
    <property type="project" value="UniProtKB-KW"/>
</dbReference>